<dbReference type="CDD" id="cd08347">
    <property type="entry name" value="PcpA_C_like"/>
    <property type="match status" value="1"/>
</dbReference>
<evidence type="ECO:0000313" key="3">
    <source>
        <dbReference type="Proteomes" id="UP000288623"/>
    </source>
</evidence>
<name>A0A433RQV7_9BACL</name>
<evidence type="ECO:0000313" key="2">
    <source>
        <dbReference type="EMBL" id="RUS53159.1"/>
    </source>
</evidence>
<accession>A0A433RQV7</accession>
<dbReference type="Gene3D" id="3.10.180.10">
    <property type="entry name" value="2,3-Dihydroxybiphenyl 1,2-Dioxygenase, domain 1"/>
    <property type="match status" value="2"/>
</dbReference>
<dbReference type="PANTHER" id="PTHR36110:SF4">
    <property type="entry name" value="RING-CLEAVING DIOXYGENASE MHQA-RELATED"/>
    <property type="match status" value="1"/>
</dbReference>
<dbReference type="Proteomes" id="UP000288623">
    <property type="component" value="Unassembled WGS sequence"/>
</dbReference>
<dbReference type="PROSITE" id="PS51819">
    <property type="entry name" value="VOC"/>
    <property type="match status" value="2"/>
</dbReference>
<dbReference type="InterPro" id="IPR052537">
    <property type="entry name" value="Extradiol_RC_dioxygenase"/>
</dbReference>
<dbReference type="Pfam" id="PF00903">
    <property type="entry name" value="Glyoxalase"/>
    <property type="match status" value="1"/>
</dbReference>
<dbReference type="InterPro" id="IPR037523">
    <property type="entry name" value="VOC_core"/>
</dbReference>
<dbReference type="OrthoDB" id="9785698at2"/>
<keyword evidence="2" id="KW-0560">Oxidoreductase</keyword>
<organism evidence="2 3">
    <name type="scientific">Candidatus Kurthia intestinigallinarum</name>
    <dbReference type="NCBI Taxonomy" id="1562256"/>
    <lineage>
        <taxon>Bacteria</taxon>
        <taxon>Bacillati</taxon>
        <taxon>Bacillota</taxon>
        <taxon>Bacilli</taxon>
        <taxon>Bacillales</taxon>
        <taxon>Caryophanaceae</taxon>
        <taxon>Kurthia</taxon>
    </lineage>
</organism>
<dbReference type="InterPro" id="IPR029068">
    <property type="entry name" value="Glyas_Bleomycin-R_OHBP_Dase"/>
</dbReference>
<gene>
    <name evidence="2" type="ORF">QI30_14985</name>
</gene>
<dbReference type="GO" id="GO:0051213">
    <property type="term" value="F:dioxygenase activity"/>
    <property type="evidence" value="ECO:0007669"/>
    <property type="project" value="UniProtKB-KW"/>
</dbReference>
<sequence length="324" mass="36039">MTVNVSGIHHVSAITAQIEHNHHFFTQILGLRLVKKTVNQDNTSSYHLFYADAVGTPGTDMTYFDIPGMGRTLPGVSSINSTAFRVKSEEALTYWVKRFDEYNITHGDITERFGRKVLPFQDFEDARFLLVVDDGKGIPYGTPWTKTDVPEQFALVGLGGVTLTLANPAATENVLTQLYGFEKVGTYPSPVAGQPDIVVYSSGEGGPAGEVHIEERHDLPIERHGRGSVHHVAFRVKSVEEYEAMVAQYEALGLHTSGKIDRFYFKAVYYRDPNGILFEVSTDEPGFSSDEPVEHMGEELALPPFLEEHRKSIEATLHPLALEE</sequence>
<keyword evidence="3" id="KW-1185">Reference proteome</keyword>
<feature type="domain" description="VOC" evidence="1">
    <location>
        <begin position="7"/>
        <end position="133"/>
    </location>
</feature>
<dbReference type="RefSeq" id="WP_126991413.1">
    <property type="nucleotide sequence ID" value="NZ_JTFC01000039.1"/>
</dbReference>
<dbReference type="SUPFAM" id="SSF54593">
    <property type="entry name" value="Glyoxalase/Bleomycin resistance protein/Dihydroxybiphenyl dioxygenase"/>
    <property type="match status" value="1"/>
</dbReference>
<keyword evidence="2" id="KW-0223">Dioxygenase</keyword>
<comment type="caution">
    <text evidence="2">The sequence shown here is derived from an EMBL/GenBank/DDBJ whole genome shotgun (WGS) entry which is preliminary data.</text>
</comment>
<dbReference type="PANTHER" id="PTHR36110">
    <property type="entry name" value="RING-CLEAVING DIOXYGENASE MHQE-RELATED"/>
    <property type="match status" value="1"/>
</dbReference>
<dbReference type="InterPro" id="IPR004360">
    <property type="entry name" value="Glyas_Fos-R_dOase_dom"/>
</dbReference>
<feature type="domain" description="VOC" evidence="1">
    <location>
        <begin position="157"/>
        <end position="283"/>
    </location>
</feature>
<dbReference type="EMBL" id="JTFC01000039">
    <property type="protein sequence ID" value="RUS53159.1"/>
    <property type="molecule type" value="Genomic_DNA"/>
</dbReference>
<dbReference type="AlphaFoldDB" id="A0A433RQV7"/>
<proteinExistence type="predicted"/>
<reference evidence="2 3" key="1">
    <citation type="submission" date="2014-11" db="EMBL/GenBank/DDBJ databases">
        <title>Genome sequence and analysis of novel Kurthia sp.</title>
        <authorList>
            <person name="Lawson J.N."/>
            <person name="Gonzalez J.E."/>
            <person name="Rinauldi L."/>
            <person name="Xuan Z."/>
            <person name="Firman A."/>
            <person name="Shaddox L."/>
            <person name="Trudeau A."/>
            <person name="Shah S."/>
            <person name="Reiman D."/>
        </authorList>
    </citation>
    <scope>NUCLEOTIDE SEQUENCE [LARGE SCALE GENOMIC DNA]</scope>
    <source>
        <strain evidence="2 3">3B1D</strain>
    </source>
</reference>
<evidence type="ECO:0000259" key="1">
    <source>
        <dbReference type="PROSITE" id="PS51819"/>
    </source>
</evidence>
<protein>
    <submittedName>
        <fullName evidence="2">Ring-cleaving dioxygenase</fullName>
    </submittedName>
</protein>